<sequence>MTHWGNGSGSGQNIFKNAASIVNNTDHFVEVMDVNLHWYNYAPQYAGSLNATANTDSWLQS</sequence>
<dbReference type="RefSeq" id="WP_030262762.1">
    <property type="nucleotide sequence ID" value="NZ_JBHEZZ010000005.1"/>
</dbReference>
<evidence type="ECO:0000313" key="1">
    <source>
        <dbReference type="EMBL" id="MFC1401909.1"/>
    </source>
</evidence>
<reference evidence="1 2" key="1">
    <citation type="submission" date="2024-09" db="EMBL/GenBank/DDBJ databases">
        <authorList>
            <person name="Lee S.D."/>
        </authorList>
    </citation>
    <scope>NUCLEOTIDE SEQUENCE [LARGE SCALE GENOMIC DNA]</scope>
    <source>
        <strain evidence="1 2">N1-5</strain>
    </source>
</reference>
<name>A0ABV6UKD7_9ACTN</name>
<protein>
    <recommendedName>
        <fullName evidence="3">GH26 domain-containing protein</fullName>
    </recommendedName>
</protein>
<evidence type="ECO:0000313" key="2">
    <source>
        <dbReference type="Proteomes" id="UP001592528"/>
    </source>
</evidence>
<keyword evidence="2" id="KW-1185">Reference proteome</keyword>
<evidence type="ECO:0008006" key="3">
    <source>
        <dbReference type="Google" id="ProtNLM"/>
    </source>
</evidence>
<dbReference type="EMBL" id="JBHEZZ010000005">
    <property type="protein sequence ID" value="MFC1401909.1"/>
    <property type="molecule type" value="Genomic_DNA"/>
</dbReference>
<gene>
    <name evidence="1" type="ORF">ACEZDJ_11490</name>
</gene>
<organism evidence="1 2">
    <name type="scientific">Streptacidiphilus cavernicola</name>
    <dbReference type="NCBI Taxonomy" id="3342716"/>
    <lineage>
        <taxon>Bacteria</taxon>
        <taxon>Bacillati</taxon>
        <taxon>Actinomycetota</taxon>
        <taxon>Actinomycetes</taxon>
        <taxon>Kitasatosporales</taxon>
        <taxon>Streptomycetaceae</taxon>
        <taxon>Streptacidiphilus</taxon>
    </lineage>
</organism>
<comment type="caution">
    <text evidence="1">The sequence shown here is derived from an EMBL/GenBank/DDBJ whole genome shotgun (WGS) entry which is preliminary data.</text>
</comment>
<proteinExistence type="predicted"/>
<accession>A0ABV6UKD7</accession>
<dbReference type="Proteomes" id="UP001592528">
    <property type="component" value="Unassembled WGS sequence"/>
</dbReference>